<gene>
    <name evidence="6" type="ORF">ICT70_04735</name>
</gene>
<protein>
    <submittedName>
        <fullName evidence="6">Hemerythrin family protein</fullName>
    </submittedName>
</protein>
<keyword evidence="3" id="KW-0479">Metal-binding</keyword>
<evidence type="ECO:0000256" key="4">
    <source>
        <dbReference type="ARBA" id="ARBA00023004"/>
    </source>
</evidence>
<keyword evidence="2" id="KW-0561">Oxygen transport</keyword>
<name>A0A8J6QX77_9BACT</name>
<dbReference type="InterPro" id="IPR016131">
    <property type="entry name" value="Haemerythrin_Fe_BS"/>
</dbReference>
<comment type="caution">
    <text evidence="6">The sequence shown here is derived from an EMBL/GenBank/DDBJ whole genome shotgun (WGS) entry which is preliminary data.</text>
</comment>
<evidence type="ECO:0000313" key="6">
    <source>
        <dbReference type="EMBL" id="MBD1399972.1"/>
    </source>
</evidence>
<keyword evidence="2" id="KW-0813">Transport</keyword>
<sequence>MVFFEWKEQYELGIPHIDLQHTMIVNMINELYMSLETREEEDTTSKILEKLLCYVEDHFASEEAAMRENNYPHQDAHLAAHDAFRVKVTRLHHTHRTGEKIAGYELSEFLKDWLLEHIAQVDKAFGVFVSQLSEKAKESFFRQNPDHPLSKNTESPLVF</sequence>
<proteinExistence type="inferred from homology"/>
<dbReference type="NCBIfam" id="NF033749">
    <property type="entry name" value="bact_hemeryth"/>
    <property type="match status" value="1"/>
</dbReference>
<dbReference type="RefSeq" id="WP_191154247.1">
    <property type="nucleotide sequence ID" value="NZ_JACWUN010000004.1"/>
</dbReference>
<dbReference type="Gene3D" id="1.20.120.50">
    <property type="entry name" value="Hemerythrin-like"/>
    <property type="match status" value="1"/>
</dbReference>
<dbReference type="EMBL" id="JACWUN010000004">
    <property type="protein sequence ID" value="MBD1399972.1"/>
    <property type="molecule type" value="Genomic_DNA"/>
</dbReference>
<dbReference type="InterPro" id="IPR012312">
    <property type="entry name" value="Hemerythrin-like"/>
</dbReference>
<dbReference type="Pfam" id="PF01814">
    <property type="entry name" value="Hemerythrin"/>
    <property type="match status" value="1"/>
</dbReference>
<evidence type="ECO:0000256" key="2">
    <source>
        <dbReference type="ARBA" id="ARBA00022621"/>
    </source>
</evidence>
<dbReference type="Proteomes" id="UP000632828">
    <property type="component" value="Unassembled WGS sequence"/>
</dbReference>
<dbReference type="InterPro" id="IPR012827">
    <property type="entry name" value="Hemerythrin_metal-bd"/>
</dbReference>
<dbReference type="InterPro" id="IPR035938">
    <property type="entry name" value="Hemerythrin-like_sf"/>
</dbReference>
<comment type="similarity">
    <text evidence="1">Belongs to the hemerythrin family.</text>
</comment>
<reference evidence="6" key="1">
    <citation type="submission" date="2020-09" db="EMBL/GenBank/DDBJ databases">
        <title>Pelobacter alkaliphilus sp. nov., a novel anaerobic arsenate-reducing bacterium from terrestrial mud volcano.</title>
        <authorList>
            <person name="Khomyakova M.A."/>
            <person name="Merkel A.Y."/>
            <person name="Slobodkin A.I."/>
        </authorList>
    </citation>
    <scope>NUCLEOTIDE SEQUENCE</scope>
    <source>
        <strain evidence="6">M08fum</strain>
    </source>
</reference>
<dbReference type="AlphaFoldDB" id="A0A8J6QX77"/>
<dbReference type="PANTHER" id="PTHR37164:SF1">
    <property type="entry name" value="BACTERIOHEMERYTHRIN"/>
    <property type="match status" value="1"/>
</dbReference>
<dbReference type="PROSITE" id="PS00550">
    <property type="entry name" value="HEMERYTHRINS"/>
    <property type="match status" value="1"/>
</dbReference>
<accession>A0A8J6QX77</accession>
<dbReference type="NCBIfam" id="TIGR02481">
    <property type="entry name" value="hemeryth_dom"/>
    <property type="match status" value="1"/>
</dbReference>
<evidence type="ECO:0000313" key="7">
    <source>
        <dbReference type="Proteomes" id="UP000632828"/>
    </source>
</evidence>
<feature type="domain" description="Hemerythrin-like" evidence="5">
    <location>
        <begin position="13"/>
        <end position="123"/>
    </location>
</feature>
<evidence type="ECO:0000259" key="5">
    <source>
        <dbReference type="Pfam" id="PF01814"/>
    </source>
</evidence>
<evidence type="ECO:0000256" key="1">
    <source>
        <dbReference type="ARBA" id="ARBA00010587"/>
    </source>
</evidence>
<dbReference type="InterPro" id="IPR050669">
    <property type="entry name" value="Hemerythrin"/>
</dbReference>
<dbReference type="SUPFAM" id="SSF47188">
    <property type="entry name" value="Hemerythrin-like"/>
    <property type="match status" value="1"/>
</dbReference>
<evidence type="ECO:0000256" key="3">
    <source>
        <dbReference type="ARBA" id="ARBA00022723"/>
    </source>
</evidence>
<keyword evidence="4" id="KW-0408">Iron</keyword>
<dbReference type="GO" id="GO:0005344">
    <property type="term" value="F:oxygen carrier activity"/>
    <property type="evidence" value="ECO:0007669"/>
    <property type="project" value="UniProtKB-KW"/>
</dbReference>
<dbReference type="PANTHER" id="PTHR37164">
    <property type="entry name" value="BACTERIOHEMERYTHRIN"/>
    <property type="match status" value="1"/>
</dbReference>
<dbReference type="GO" id="GO:0046872">
    <property type="term" value="F:metal ion binding"/>
    <property type="evidence" value="ECO:0007669"/>
    <property type="project" value="UniProtKB-KW"/>
</dbReference>
<dbReference type="CDD" id="cd12107">
    <property type="entry name" value="Hemerythrin"/>
    <property type="match status" value="1"/>
</dbReference>
<keyword evidence="7" id="KW-1185">Reference proteome</keyword>
<organism evidence="6 7">
    <name type="scientific">Pelovirga terrestris</name>
    <dbReference type="NCBI Taxonomy" id="2771352"/>
    <lineage>
        <taxon>Bacteria</taxon>
        <taxon>Pseudomonadati</taxon>
        <taxon>Thermodesulfobacteriota</taxon>
        <taxon>Desulfuromonadia</taxon>
        <taxon>Geobacterales</taxon>
        <taxon>Geobacteraceae</taxon>
        <taxon>Pelovirga</taxon>
    </lineage>
</organism>